<reference evidence="1" key="1">
    <citation type="submission" date="2023-08" db="EMBL/GenBank/DDBJ databases">
        <title>Emergence of clinically-relevant ST2 carbapenem-resistant Acinetobacter baumannii strains in hospital sewages in Zhejiang, East of China.</title>
        <authorList>
            <person name="Kaichao C."/>
            <person name="Zhang R."/>
        </authorList>
    </citation>
    <scope>NUCLEOTIDE SEQUENCE</scope>
    <source>
        <strain evidence="1">M-SY-60</strain>
    </source>
</reference>
<comment type="caution">
    <text evidence="1">The sequence shown here is derived from an EMBL/GenBank/DDBJ whole genome shotgun (WGS) entry which is preliminary data.</text>
</comment>
<protein>
    <submittedName>
        <fullName evidence="1">Uncharacterized protein</fullName>
    </submittedName>
</protein>
<evidence type="ECO:0000313" key="1">
    <source>
        <dbReference type="EMBL" id="MDQ9072387.1"/>
    </source>
</evidence>
<dbReference type="Proteomes" id="UP001243195">
    <property type="component" value="Unassembled WGS sequence"/>
</dbReference>
<dbReference type="AlphaFoldDB" id="A0AAW8JLX1"/>
<sequence>MKDQKRKREMIRSIENLQLPQHLITALDHAQQAKTVVQAISQLQVMTEK</sequence>
<dbReference type="EMBL" id="JAVIDA010000019">
    <property type="protein sequence ID" value="MDQ9072387.1"/>
    <property type="molecule type" value="Genomic_DNA"/>
</dbReference>
<dbReference type="RefSeq" id="WP_308956802.1">
    <property type="nucleotide sequence ID" value="NZ_JAVICY010000022.1"/>
</dbReference>
<proteinExistence type="predicted"/>
<gene>
    <name evidence="1" type="ORF">RFH51_13080</name>
</gene>
<organism evidence="1 2">
    <name type="scientific">Acinetobacter gerneri</name>
    <dbReference type="NCBI Taxonomy" id="202952"/>
    <lineage>
        <taxon>Bacteria</taxon>
        <taxon>Pseudomonadati</taxon>
        <taxon>Pseudomonadota</taxon>
        <taxon>Gammaproteobacteria</taxon>
        <taxon>Moraxellales</taxon>
        <taxon>Moraxellaceae</taxon>
        <taxon>Acinetobacter</taxon>
    </lineage>
</organism>
<name>A0AAW8JLX1_9GAMM</name>
<accession>A0AAW8JLX1</accession>
<evidence type="ECO:0000313" key="2">
    <source>
        <dbReference type="Proteomes" id="UP001243195"/>
    </source>
</evidence>